<reference evidence="1" key="2">
    <citation type="submission" date="2020-09" db="EMBL/GenBank/DDBJ databases">
        <authorList>
            <person name="Sun Q."/>
            <person name="Ohkuma M."/>
        </authorList>
    </citation>
    <scope>NUCLEOTIDE SEQUENCE</scope>
    <source>
        <strain evidence="1">JCM 17820</strain>
    </source>
</reference>
<dbReference type="RefSeq" id="WP_188994677.1">
    <property type="nucleotide sequence ID" value="NZ_BMOU01000001.1"/>
</dbReference>
<comment type="caution">
    <text evidence="1">The sequence shown here is derived from an EMBL/GenBank/DDBJ whole genome shotgun (WGS) entry which is preliminary data.</text>
</comment>
<accession>A0A830GK70</accession>
<sequence length="176" mass="18926">MSSGESALPLEELLPSREVTLSAEVFVHSLAPVGSKQQQDALVERLSGLVEEGLLEDLDLLVWGDSICTGSLLASIGSGKRIVSTIGEFYALAAKRGISISPFFRISKVTSSFADESFRRIVPPCRCLALYAERELVAVFPCLIDGVAYTPEDAVAALERTRESSMSSRALADESI</sequence>
<dbReference type="Proteomes" id="UP000605784">
    <property type="component" value="Unassembled WGS sequence"/>
</dbReference>
<gene>
    <name evidence="1" type="ORF">GCM10009030_07580</name>
</gene>
<organism evidence="1 2">
    <name type="scientific">Haloarcula pellucida</name>
    <dbReference type="NCBI Taxonomy" id="1427151"/>
    <lineage>
        <taxon>Archaea</taxon>
        <taxon>Methanobacteriati</taxon>
        <taxon>Methanobacteriota</taxon>
        <taxon>Stenosarchaea group</taxon>
        <taxon>Halobacteria</taxon>
        <taxon>Halobacteriales</taxon>
        <taxon>Haloarculaceae</taxon>
        <taxon>Haloarcula</taxon>
    </lineage>
</organism>
<dbReference type="InterPro" id="IPR046783">
    <property type="entry name" value="HTH_63"/>
</dbReference>
<protein>
    <submittedName>
        <fullName evidence="1">Uncharacterized protein</fullName>
    </submittedName>
</protein>
<dbReference type="AlphaFoldDB" id="A0A830GK70"/>
<proteinExistence type="predicted"/>
<evidence type="ECO:0000313" key="1">
    <source>
        <dbReference type="EMBL" id="GGN88155.1"/>
    </source>
</evidence>
<name>A0A830GK70_9EURY</name>
<evidence type="ECO:0000313" key="2">
    <source>
        <dbReference type="Proteomes" id="UP000605784"/>
    </source>
</evidence>
<dbReference type="Pfam" id="PF20575">
    <property type="entry name" value="HTH_63"/>
    <property type="match status" value="1"/>
</dbReference>
<dbReference type="EMBL" id="BMOU01000001">
    <property type="protein sequence ID" value="GGN88155.1"/>
    <property type="molecule type" value="Genomic_DNA"/>
</dbReference>
<reference evidence="1" key="1">
    <citation type="journal article" date="2014" name="Int. J. Syst. Evol. Microbiol.">
        <title>Complete genome sequence of Corynebacterium casei LMG S-19264T (=DSM 44701T), isolated from a smear-ripened cheese.</title>
        <authorList>
            <consortium name="US DOE Joint Genome Institute (JGI-PGF)"/>
            <person name="Walter F."/>
            <person name="Albersmeier A."/>
            <person name="Kalinowski J."/>
            <person name="Ruckert C."/>
        </authorList>
    </citation>
    <scope>NUCLEOTIDE SEQUENCE</scope>
    <source>
        <strain evidence="1">JCM 17820</strain>
    </source>
</reference>
<keyword evidence="2" id="KW-1185">Reference proteome</keyword>